<organism evidence="3 4">
    <name type="scientific">Dipteronia sinensis</name>
    <dbReference type="NCBI Taxonomy" id="43782"/>
    <lineage>
        <taxon>Eukaryota</taxon>
        <taxon>Viridiplantae</taxon>
        <taxon>Streptophyta</taxon>
        <taxon>Embryophyta</taxon>
        <taxon>Tracheophyta</taxon>
        <taxon>Spermatophyta</taxon>
        <taxon>Magnoliopsida</taxon>
        <taxon>eudicotyledons</taxon>
        <taxon>Gunneridae</taxon>
        <taxon>Pentapetalae</taxon>
        <taxon>rosids</taxon>
        <taxon>malvids</taxon>
        <taxon>Sapindales</taxon>
        <taxon>Sapindaceae</taxon>
        <taxon>Hippocastanoideae</taxon>
        <taxon>Acereae</taxon>
        <taxon>Dipteronia</taxon>
    </lineage>
</organism>
<evidence type="ECO:0000313" key="3">
    <source>
        <dbReference type="EMBL" id="KAK3222206.1"/>
    </source>
</evidence>
<dbReference type="Pfam" id="PF03732">
    <property type="entry name" value="Retrotrans_gag"/>
    <property type="match status" value="1"/>
</dbReference>
<evidence type="ECO:0000313" key="4">
    <source>
        <dbReference type="Proteomes" id="UP001281410"/>
    </source>
</evidence>
<dbReference type="InterPro" id="IPR005162">
    <property type="entry name" value="Retrotrans_gag_dom"/>
</dbReference>
<evidence type="ECO:0000259" key="2">
    <source>
        <dbReference type="Pfam" id="PF03732"/>
    </source>
</evidence>
<reference evidence="3" key="1">
    <citation type="journal article" date="2023" name="Plant J.">
        <title>Genome sequences and population genomics provide insights into the demographic history, inbreeding, and mutation load of two 'living fossil' tree species of Dipteronia.</title>
        <authorList>
            <person name="Feng Y."/>
            <person name="Comes H.P."/>
            <person name="Chen J."/>
            <person name="Zhu S."/>
            <person name="Lu R."/>
            <person name="Zhang X."/>
            <person name="Li P."/>
            <person name="Qiu J."/>
            <person name="Olsen K.M."/>
            <person name="Qiu Y."/>
        </authorList>
    </citation>
    <scope>NUCLEOTIDE SEQUENCE</scope>
    <source>
        <strain evidence="3">NBL</strain>
    </source>
</reference>
<feature type="domain" description="Retrotransposon gag" evidence="2">
    <location>
        <begin position="86"/>
        <end position="177"/>
    </location>
</feature>
<sequence>MDAGVPMDYPGQNREDRNDQNQNELQAREHEGSVHGNEQLGLTMGDGRITEDCLQFMKQYGATLETFPVMARQAVLTREQLHLRCFQYCLKDAAMTWYMNFRPGSLVTWSQVCKVFFNKYFPSQKANDLRLKIASFVEEDSEPFHEAWERFNLLLAQMPPHTYHPELKVNSFYSGLSPITQMLVDNACGVTIADKREVEAYDILEMIAQNSQQRTSHVRRGGRIEVG</sequence>
<name>A0AAE0AQ66_9ROSI</name>
<gene>
    <name evidence="3" type="ORF">Dsin_009231</name>
</gene>
<dbReference type="EMBL" id="JANJYJ010000003">
    <property type="protein sequence ID" value="KAK3222206.1"/>
    <property type="molecule type" value="Genomic_DNA"/>
</dbReference>
<evidence type="ECO:0000256" key="1">
    <source>
        <dbReference type="SAM" id="MobiDB-lite"/>
    </source>
</evidence>
<protein>
    <recommendedName>
        <fullName evidence="2">Retrotransposon gag domain-containing protein</fullName>
    </recommendedName>
</protein>
<dbReference type="Proteomes" id="UP001281410">
    <property type="component" value="Unassembled WGS sequence"/>
</dbReference>
<dbReference type="PANTHER" id="PTHR33223:SF11">
    <property type="entry name" value="ELEMENT PROTEIN, PUTATIVE-RELATED"/>
    <property type="match status" value="1"/>
</dbReference>
<comment type="caution">
    <text evidence="3">The sequence shown here is derived from an EMBL/GenBank/DDBJ whole genome shotgun (WGS) entry which is preliminary data.</text>
</comment>
<accession>A0AAE0AQ66</accession>
<dbReference type="PANTHER" id="PTHR33223">
    <property type="entry name" value="CCHC-TYPE DOMAIN-CONTAINING PROTEIN"/>
    <property type="match status" value="1"/>
</dbReference>
<dbReference type="AlphaFoldDB" id="A0AAE0AQ66"/>
<feature type="region of interest" description="Disordered" evidence="1">
    <location>
        <begin position="1"/>
        <end position="41"/>
    </location>
</feature>
<keyword evidence="4" id="KW-1185">Reference proteome</keyword>
<proteinExistence type="predicted"/>